<dbReference type="PANTHER" id="PTHR15225">
    <property type="entry name" value="INTERFERON-INDUCED PROTEIN 35/NMI N-MYC/STAT INTERACTING PROTEIN"/>
    <property type="match status" value="1"/>
</dbReference>
<gene>
    <name evidence="2" type="primary">RBM43</name>
</gene>
<dbReference type="AlphaFoldDB" id="G1U087"/>
<name>G1U087_RABIT</name>
<evidence type="ECO:0000313" key="2">
    <source>
        <dbReference type="Ensembl" id="ENSOCUP00000022765.2"/>
    </source>
</evidence>
<reference evidence="2" key="2">
    <citation type="submission" date="2025-08" db="UniProtKB">
        <authorList>
            <consortium name="Ensembl"/>
        </authorList>
    </citation>
    <scope>IDENTIFICATION</scope>
    <source>
        <strain evidence="2">Thorbecke</strain>
    </source>
</reference>
<reference evidence="2 3" key="1">
    <citation type="journal article" date="2011" name="Nature">
        <title>A high-resolution map of human evolutionary constraint using 29 mammals.</title>
        <authorList>
            <person name="Lindblad-Toh K."/>
            <person name="Garber M."/>
            <person name="Zuk O."/>
            <person name="Lin M.F."/>
            <person name="Parker B.J."/>
            <person name="Washietl S."/>
            <person name="Kheradpour P."/>
            <person name="Ernst J."/>
            <person name="Jordan G."/>
            <person name="Mauceli E."/>
            <person name="Ward L.D."/>
            <person name="Lowe C.B."/>
            <person name="Holloway A.K."/>
            <person name="Clamp M."/>
            <person name="Gnerre S."/>
            <person name="Alfoldi J."/>
            <person name="Beal K."/>
            <person name="Chang J."/>
            <person name="Clawson H."/>
            <person name="Cuff J."/>
            <person name="Di Palma F."/>
            <person name="Fitzgerald S."/>
            <person name="Flicek P."/>
            <person name="Guttman M."/>
            <person name="Hubisz M.J."/>
            <person name="Jaffe D.B."/>
            <person name="Jungreis I."/>
            <person name="Kent W.J."/>
            <person name="Kostka D."/>
            <person name="Lara M."/>
            <person name="Martins A.L."/>
            <person name="Massingham T."/>
            <person name="Moltke I."/>
            <person name="Raney B.J."/>
            <person name="Rasmussen M.D."/>
            <person name="Robinson J."/>
            <person name="Stark A."/>
            <person name="Vilella A.J."/>
            <person name="Wen J."/>
            <person name="Xie X."/>
            <person name="Zody M.C."/>
            <person name="Baldwin J."/>
            <person name="Bloom T."/>
            <person name="Chin C.W."/>
            <person name="Heiman D."/>
            <person name="Nicol R."/>
            <person name="Nusbaum C."/>
            <person name="Young S."/>
            <person name="Wilkinson J."/>
            <person name="Worley K.C."/>
            <person name="Kovar C.L."/>
            <person name="Muzny D.M."/>
            <person name="Gibbs R.A."/>
            <person name="Cree A."/>
            <person name="Dihn H.H."/>
            <person name="Fowler G."/>
            <person name="Jhangiani S."/>
            <person name="Joshi V."/>
            <person name="Lee S."/>
            <person name="Lewis L.R."/>
            <person name="Nazareth L.V."/>
            <person name="Okwuonu G."/>
            <person name="Santibanez J."/>
            <person name="Warren W.C."/>
            <person name="Mardis E.R."/>
            <person name="Weinstock G.M."/>
            <person name="Wilson R.K."/>
            <person name="Delehaunty K."/>
            <person name="Dooling D."/>
            <person name="Fronik C."/>
            <person name="Fulton L."/>
            <person name="Fulton B."/>
            <person name="Graves T."/>
            <person name="Minx P."/>
            <person name="Sodergren E."/>
            <person name="Birney E."/>
            <person name="Margulies E.H."/>
            <person name="Herrero J."/>
            <person name="Green E.D."/>
            <person name="Haussler D."/>
            <person name="Siepel A."/>
            <person name="Goldman N."/>
            <person name="Pollard K.S."/>
            <person name="Pedersen J.S."/>
            <person name="Lander E.S."/>
            <person name="Kellis M."/>
        </authorList>
    </citation>
    <scope>NUCLEOTIDE SEQUENCE [LARGE SCALE GENOMIC DNA]</scope>
    <source>
        <strain evidence="2 3">Thorbecke inbred</strain>
    </source>
</reference>
<dbReference type="GO" id="GO:0003676">
    <property type="term" value="F:nucleic acid binding"/>
    <property type="evidence" value="ECO:0007669"/>
    <property type="project" value="InterPro"/>
</dbReference>
<dbReference type="PANTHER" id="PTHR15225:SF8">
    <property type="entry name" value="RNA-BINDING PROTEIN 43"/>
    <property type="match status" value="1"/>
</dbReference>
<dbReference type="HOGENOM" id="CLU_067477_0_0_1"/>
<dbReference type="SUPFAM" id="SSF54928">
    <property type="entry name" value="RNA-binding domain, RBD"/>
    <property type="match status" value="1"/>
</dbReference>
<dbReference type="Proteomes" id="UP000001811">
    <property type="component" value="Chromosome 7"/>
</dbReference>
<dbReference type="Ensembl" id="ENSOCUT00000021750.3">
    <property type="protein sequence ID" value="ENSOCUP00000022765.2"/>
    <property type="gene ID" value="ENSOCUG00000026185.3"/>
</dbReference>
<dbReference type="InterPro" id="IPR035979">
    <property type="entry name" value="RBD_domain_sf"/>
</dbReference>
<dbReference type="PaxDb" id="9986-ENSOCUP00000022765"/>
<dbReference type="GeneTree" id="ENSGT00530000063686"/>
<dbReference type="EMBL" id="AAGW02004645">
    <property type="status" value="NOT_ANNOTATED_CDS"/>
    <property type="molecule type" value="Genomic_DNA"/>
</dbReference>
<dbReference type="GeneID" id="100350078"/>
<feature type="region of interest" description="Disordered" evidence="1">
    <location>
        <begin position="180"/>
        <end position="210"/>
    </location>
</feature>
<dbReference type="KEGG" id="ocu:100350078"/>
<sequence length="353" mass="40169">MASFSNVKESKSWERTVIVAGLPVGLFSDQLLATLVKSHFQDVKNEGGDVEDVIYPTRTKGVAYVIFKEKKDAENVSKQKTHHLAKRAGCARLTVSHFSDKVFNSVSAILDLSVFGSKVFLENLITDLQKMVPTLSFSRLEPNGRVSVEGSFLAIRKLKESLLLKASSLLERNRNFVSEGRDRDRQSFQKRLSRSGDSPGSPRTLGPEVTGHEETLVLDTDVFLYLKQKCRVYERSLSKFHILSGERVDGDITTISLKNPQVGLYPNNVKHVKKILEKWSHVLQYKLRKETLLLEGKKKTEKRNIEWACEQLQPRYLRVLINSYKTHIDIIGFSSDTYLFKKQVMELIGHKVS</sequence>
<dbReference type="InterPro" id="IPR012677">
    <property type="entry name" value="Nucleotide-bd_a/b_plait_sf"/>
</dbReference>
<dbReference type="FunCoup" id="G1U087">
    <property type="interactions" value="9"/>
</dbReference>
<dbReference type="RefSeq" id="XP_008256797.3">
    <property type="nucleotide sequence ID" value="XM_008258575.4"/>
</dbReference>
<dbReference type="Gene3D" id="3.30.70.330">
    <property type="match status" value="1"/>
</dbReference>
<protein>
    <submittedName>
        <fullName evidence="2">RNA binding motif protein 43</fullName>
    </submittedName>
</protein>
<keyword evidence="3" id="KW-1185">Reference proteome</keyword>
<proteinExistence type="predicted"/>
<organism evidence="2 3">
    <name type="scientific">Oryctolagus cuniculus</name>
    <name type="common">Rabbit</name>
    <dbReference type="NCBI Taxonomy" id="9986"/>
    <lineage>
        <taxon>Eukaryota</taxon>
        <taxon>Metazoa</taxon>
        <taxon>Chordata</taxon>
        <taxon>Craniata</taxon>
        <taxon>Vertebrata</taxon>
        <taxon>Euteleostomi</taxon>
        <taxon>Mammalia</taxon>
        <taxon>Eutheria</taxon>
        <taxon>Euarchontoglires</taxon>
        <taxon>Glires</taxon>
        <taxon>Lagomorpha</taxon>
        <taxon>Leporidae</taxon>
        <taxon>Oryctolagus</taxon>
    </lineage>
</organism>
<evidence type="ECO:0000313" key="3">
    <source>
        <dbReference type="Proteomes" id="UP000001811"/>
    </source>
</evidence>
<reference evidence="2" key="3">
    <citation type="submission" date="2025-09" db="UniProtKB">
        <authorList>
            <consortium name="Ensembl"/>
        </authorList>
    </citation>
    <scope>IDENTIFICATION</scope>
    <source>
        <strain evidence="2">Thorbecke</strain>
    </source>
</reference>
<dbReference type="Bgee" id="ENSOCUG00000026185">
    <property type="expression patterns" value="Expressed in upper lobe of left lung and 14 other cell types or tissues"/>
</dbReference>
<dbReference type="OrthoDB" id="9948435at2759"/>
<evidence type="ECO:0000256" key="1">
    <source>
        <dbReference type="SAM" id="MobiDB-lite"/>
    </source>
</evidence>
<accession>G1U087</accession>
<dbReference type="OMA" id="FYETHID"/>
<dbReference type="InParanoid" id="G1U087"/>
<dbReference type="eggNOG" id="KOG4012">
    <property type="taxonomic scope" value="Eukaryota"/>
</dbReference>
<dbReference type="CTD" id="375287"/>
<dbReference type="STRING" id="9986.ENSOCUP00000022765"/>